<protein>
    <recommendedName>
        <fullName evidence="4 11">Condensin complex subunit 2</fullName>
    </recommendedName>
</protein>
<evidence type="ECO:0000313" key="13">
    <source>
        <dbReference type="EMBL" id="KAK3852179.1"/>
    </source>
</evidence>
<feature type="region of interest" description="Disordered" evidence="12">
    <location>
        <begin position="327"/>
        <end position="352"/>
    </location>
</feature>
<comment type="caution">
    <text evidence="13">The sequence shown here is derived from an EMBL/GenBank/DDBJ whole genome shotgun (WGS) entry which is preliminary data.</text>
</comment>
<feature type="compositionally biased region" description="Basic and acidic residues" evidence="12">
    <location>
        <begin position="185"/>
        <end position="206"/>
    </location>
</feature>
<evidence type="ECO:0000256" key="10">
    <source>
        <dbReference type="ARBA" id="ARBA00023306"/>
    </source>
</evidence>
<keyword evidence="9 11" id="KW-0226">DNA condensation</keyword>
<feature type="region of interest" description="Disordered" evidence="12">
    <location>
        <begin position="637"/>
        <end position="666"/>
    </location>
</feature>
<dbReference type="PIRSF" id="PIRSF017126">
    <property type="entry name" value="Condensin_H"/>
    <property type="match status" value="1"/>
</dbReference>
<evidence type="ECO:0000256" key="4">
    <source>
        <dbReference type="ARBA" id="ARBA00016065"/>
    </source>
</evidence>
<keyword evidence="6" id="KW-0963">Cytoplasm</keyword>
<proteinExistence type="inferred from homology"/>
<reference evidence="13" key="1">
    <citation type="submission" date="2023-10" db="EMBL/GenBank/DDBJ databases">
        <title>Genome assemblies of two species of porcelain crab, Petrolisthes cinctipes and Petrolisthes manimaculis (Anomura: Porcellanidae).</title>
        <authorList>
            <person name="Angst P."/>
        </authorList>
    </citation>
    <scope>NUCLEOTIDE SEQUENCE</scope>
    <source>
        <strain evidence="13">PB745_01</strain>
        <tissue evidence="13">Gill</tissue>
    </source>
</reference>
<evidence type="ECO:0000256" key="12">
    <source>
        <dbReference type="SAM" id="MobiDB-lite"/>
    </source>
</evidence>
<feature type="region of interest" description="Disordered" evidence="12">
    <location>
        <begin position="179"/>
        <end position="210"/>
    </location>
</feature>
<gene>
    <name evidence="13" type="ORF">Pcinc_041222</name>
</gene>
<feature type="compositionally biased region" description="Low complexity" evidence="12">
    <location>
        <begin position="76"/>
        <end position="87"/>
    </location>
</feature>
<feature type="compositionally biased region" description="Polar residues" evidence="12">
    <location>
        <begin position="650"/>
        <end position="666"/>
    </location>
</feature>
<feature type="compositionally biased region" description="Basic and acidic residues" evidence="12">
    <location>
        <begin position="337"/>
        <end position="349"/>
    </location>
</feature>
<keyword evidence="5" id="KW-0158">Chromosome</keyword>
<dbReference type="GO" id="GO:0051301">
    <property type="term" value="P:cell division"/>
    <property type="evidence" value="ECO:0007669"/>
    <property type="project" value="UniProtKB-KW"/>
</dbReference>
<comment type="function">
    <text evidence="11">Regulatory subunit of the condensin complex, a complex required for conversion of interphase chromatin into mitotic-like condense chromosomes.</text>
</comment>
<keyword evidence="8 11" id="KW-0498">Mitosis</keyword>
<dbReference type="Pfam" id="PF05786">
    <property type="entry name" value="Cnd2"/>
    <property type="match status" value="2"/>
</dbReference>
<comment type="similarity">
    <text evidence="3 11">Belongs to the CND2 (condensin subunit 2) family.</text>
</comment>
<comment type="subcellular location">
    <subcellularLocation>
        <location evidence="1">Chromosome</location>
    </subcellularLocation>
    <subcellularLocation>
        <location evidence="2">Cytoplasm</location>
    </subcellularLocation>
</comment>
<dbReference type="GO" id="GO:0000796">
    <property type="term" value="C:condensin complex"/>
    <property type="evidence" value="ECO:0007669"/>
    <property type="project" value="InterPro"/>
</dbReference>
<dbReference type="EMBL" id="JAWQEG010007550">
    <property type="protein sequence ID" value="KAK3852179.1"/>
    <property type="molecule type" value="Genomic_DNA"/>
</dbReference>
<sequence length="722" mass="80915">MKPSRRSSVGFALSPSKRRSSIMPPPDTPLSRRQSLAISELSGESFLDVPENNDEKEKKERQLNRLQQQIRSRKFSSPGSGSAGTPGQVDRRKSLSLVAGLTNQQLSEHYSTCIQLSAENKISAKNAFSLQLIDYMSEMLRRKDSDLNNFQVASCTLDASTKIYAYRVDSVHTDTLKMAGGLGRTQEKKDNRSDPEEHDEGAEKGDKRKRRVKKKVIETNLKNLNVAKFDLEFEVDPLFKKTASQFDEGRSGSGIFLNTLQLQDDSCLLMLDSESVILNSGVDTGVEPKTETIQIPRPGDFSQALICPTFSSFEFASWKLGDDNSISDTSSLEDNENENRPEDNSHRFDINAVPEPIDNDAEFYGDECYGGGEEDCEDGTVVTIGQEGCQRAHPPLMEAVHLKEYLAKNHSEYSYFDTQLMSAWAGPSHWRMRPLSKVKHTSDGKEEGKKKKKEFVTVNYVKEDMEKVDPEIDKLFAVTRKAIQLSQNTLKTWSKDNTTLPLDLHYEAHNFFKLSGRPAIVIRRQKEAAEVNESIHAYDYDNEHDKDNYCADVDDAGSGYGDNTAPGYDVTDLFSQTVMGSQPCATDDPDNVTNFMDNLVAAPNKVAKVSIAYARTAKKMDMKKLKVTMWDMLADSTNNKENERQQENQADSTPSSSPITMDPNHNQDFSVMYKTLPSKLSTKMSENLSVPLAFIALLHLANEHNLKLIDQGDLTDFTIMQG</sequence>
<dbReference type="Proteomes" id="UP001286313">
    <property type="component" value="Unassembled WGS sequence"/>
</dbReference>
<dbReference type="PANTHER" id="PTHR13108:SF9">
    <property type="entry name" value="CONDENSIN COMPLEX SUBUNIT 2"/>
    <property type="match status" value="1"/>
</dbReference>
<organism evidence="13 14">
    <name type="scientific">Petrolisthes cinctipes</name>
    <name type="common">Flat porcelain crab</name>
    <dbReference type="NCBI Taxonomy" id="88211"/>
    <lineage>
        <taxon>Eukaryota</taxon>
        <taxon>Metazoa</taxon>
        <taxon>Ecdysozoa</taxon>
        <taxon>Arthropoda</taxon>
        <taxon>Crustacea</taxon>
        <taxon>Multicrustacea</taxon>
        <taxon>Malacostraca</taxon>
        <taxon>Eumalacostraca</taxon>
        <taxon>Eucarida</taxon>
        <taxon>Decapoda</taxon>
        <taxon>Pleocyemata</taxon>
        <taxon>Anomura</taxon>
        <taxon>Galatheoidea</taxon>
        <taxon>Porcellanidae</taxon>
        <taxon>Petrolisthes</taxon>
    </lineage>
</organism>
<evidence type="ECO:0000256" key="2">
    <source>
        <dbReference type="ARBA" id="ARBA00004496"/>
    </source>
</evidence>
<evidence type="ECO:0000256" key="1">
    <source>
        <dbReference type="ARBA" id="ARBA00004286"/>
    </source>
</evidence>
<dbReference type="InterPro" id="IPR022816">
    <property type="entry name" value="Condensin_barren_su2"/>
</dbReference>
<evidence type="ECO:0000256" key="9">
    <source>
        <dbReference type="ARBA" id="ARBA00023067"/>
    </source>
</evidence>
<evidence type="ECO:0000256" key="3">
    <source>
        <dbReference type="ARBA" id="ARBA00009471"/>
    </source>
</evidence>
<feature type="region of interest" description="Disordered" evidence="12">
    <location>
        <begin position="1"/>
        <end position="92"/>
    </location>
</feature>
<evidence type="ECO:0000313" key="14">
    <source>
        <dbReference type="Proteomes" id="UP001286313"/>
    </source>
</evidence>
<dbReference type="GO" id="GO:0007076">
    <property type="term" value="P:mitotic chromosome condensation"/>
    <property type="evidence" value="ECO:0007669"/>
    <property type="project" value="InterPro"/>
</dbReference>
<dbReference type="GO" id="GO:0003682">
    <property type="term" value="F:chromatin binding"/>
    <property type="evidence" value="ECO:0007669"/>
    <property type="project" value="TreeGrafter"/>
</dbReference>
<feature type="compositionally biased region" description="Basic and acidic residues" evidence="12">
    <location>
        <begin position="53"/>
        <end position="63"/>
    </location>
</feature>
<keyword evidence="7 11" id="KW-0132">Cell division</keyword>
<evidence type="ECO:0000256" key="5">
    <source>
        <dbReference type="ARBA" id="ARBA00022454"/>
    </source>
</evidence>
<name>A0AAE1EH56_PETCI</name>
<dbReference type="PANTHER" id="PTHR13108">
    <property type="entry name" value="CONDENSIN COMPLEX SUBUNIT 2"/>
    <property type="match status" value="1"/>
</dbReference>
<evidence type="ECO:0000256" key="6">
    <source>
        <dbReference type="ARBA" id="ARBA00022490"/>
    </source>
</evidence>
<keyword evidence="10 11" id="KW-0131">Cell cycle</keyword>
<evidence type="ECO:0000256" key="8">
    <source>
        <dbReference type="ARBA" id="ARBA00022776"/>
    </source>
</evidence>
<dbReference type="GO" id="GO:0005737">
    <property type="term" value="C:cytoplasm"/>
    <property type="evidence" value="ECO:0007669"/>
    <property type="project" value="UniProtKB-SubCell"/>
</dbReference>
<evidence type="ECO:0000256" key="7">
    <source>
        <dbReference type="ARBA" id="ARBA00022618"/>
    </source>
</evidence>
<evidence type="ECO:0000256" key="11">
    <source>
        <dbReference type="PIRNR" id="PIRNR017126"/>
    </source>
</evidence>
<accession>A0AAE1EH56</accession>
<dbReference type="AlphaFoldDB" id="A0AAE1EH56"/>
<keyword evidence="14" id="KW-1185">Reference proteome</keyword>